<evidence type="ECO:0000313" key="1">
    <source>
        <dbReference type="EMBL" id="MBF0869992.1"/>
    </source>
</evidence>
<dbReference type="PROSITE" id="PS00616">
    <property type="entry name" value="HIS_ACID_PHOSPHAT_1"/>
    <property type="match status" value="1"/>
</dbReference>
<dbReference type="GeneID" id="81473814"/>
<evidence type="ECO:0000313" key="2">
    <source>
        <dbReference type="Proteomes" id="UP000661006"/>
    </source>
</evidence>
<dbReference type="PROSITE" id="PS51257">
    <property type="entry name" value="PROKAR_LIPOPROTEIN"/>
    <property type="match status" value="1"/>
</dbReference>
<protein>
    <submittedName>
        <fullName evidence="1">Phosphoanhydride phosphohydrolase</fullName>
    </submittedName>
</protein>
<dbReference type="Proteomes" id="UP000661006">
    <property type="component" value="Unassembled WGS sequence"/>
</dbReference>
<comment type="caution">
    <text evidence="1">The sequence shown here is derived from an EMBL/GenBank/DDBJ whole genome shotgun (WGS) entry which is preliminary data.</text>
</comment>
<gene>
    <name evidence="1" type="ORF">HKD32_03840</name>
</gene>
<dbReference type="InterPro" id="IPR033379">
    <property type="entry name" value="Acid_Pase_AS"/>
</dbReference>
<name>A0A9Q2FLH2_GLUJA</name>
<dbReference type="RefSeq" id="WP_194257561.1">
    <property type="nucleotide sequence ID" value="NZ_JABCQN010000002.1"/>
</dbReference>
<dbReference type="AlphaFoldDB" id="A0A9Q2FLH2"/>
<dbReference type="SUPFAM" id="SSF53254">
    <property type="entry name" value="Phosphoglycerate mutase-like"/>
    <property type="match status" value="1"/>
</dbReference>
<reference evidence="1" key="1">
    <citation type="submission" date="2020-04" db="EMBL/GenBank/DDBJ databases">
        <authorList>
            <person name="Sombolestani A."/>
        </authorList>
    </citation>
    <scope>NUCLEOTIDE SEQUENCE</scope>
    <source>
        <strain evidence="1">R71697</strain>
    </source>
</reference>
<sequence length="395" mass="42952">MMRRFSSLVCLLVLGACAPQTQGDVLEKVVLLSRHGIRSPTQSPQDMERRTGHAWPVWSVAPGEMTDHGAKTLAAMVQAVQETYRKTGILPASEDCQTMEQESVVWADTADHRTRQTGEIWAKGIAPECAVKAQWAPTAADPVFNALGTQSGRVDPTALRRDFDAAERTLPEPASTNALNRLQALLTPKGCLSDPASPQCLAGPTKIEWKKGTPRLQGGFVTGGMAAESLLLAYSEGLSLTGFGITDKDAPAFIDAIMPAHEAENHLLRRLPEYARARNSIMAETIRAFLSDRSVPSIPSVLPSTKVLVLAGHDTNLAAMMALFGLDWSFPDQPDSTAPNTVLAFERWHHSDGTRDIRVRIFHQSLVELREGRAPDIEASAITLSPSWPVLARQP</sequence>
<dbReference type="Gene3D" id="3.40.50.1240">
    <property type="entry name" value="Phosphoglycerate mutase-like"/>
    <property type="match status" value="2"/>
</dbReference>
<reference evidence="1" key="2">
    <citation type="submission" date="2020-11" db="EMBL/GenBank/DDBJ databases">
        <title>Description of novel Gluconobacter species.</title>
        <authorList>
            <person name="Cleenwerck I."/>
            <person name="Cnockaert M."/>
            <person name="Borremans W."/>
            <person name="Wieme A.D."/>
            <person name="De Vuyst L."/>
            <person name="Vandamme P."/>
        </authorList>
    </citation>
    <scope>NUCLEOTIDE SEQUENCE</scope>
    <source>
        <strain evidence="1">R71697</strain>
    </source>
</reference>
<dbReference type="Pfam" id="PF00328">
    <property type="entry name" value="His_Phos_2"/>
    <property type="match status" value="1"/>
</dbReference>
<proteinExistence type="predicted"/>
<dbReference type="InterPro" id="IPR000560">
    <property type="entry name" value="His_Pase_clade-2"/>
</dbReference>
<organism evidence="1 2">
    <name type="scientific">Gluconobacter japonicus</name>
    <dbReference type="NCBI Taxonomy" id="376620"/>
    <lineage>
        <taxon>Bacteria</taxon>
        <taxon>Pseudomonadati</taxon>
        <taxon>Pseudomonadota</taxon>
        <taxon>Alphaproteobacteria</taxon>
        <taxon>Acetobacterales</taxon>
        <taxon>Acetobacteraceae</taxon>
        <taxon>Gluconobacter</taxon>
    </lineage>
</organism>
<dbReference type="InterPro" id="IPR029033">
    <property type="entry name" value="His_PPase_superfam"/>
</dbReference>
<dbReference type="EMBL" id="JABCQN010000002">
    <property type="protein sequence ID" value="MBF0869992.1"/>
    <property type="molecule type" value="Genomic_DNA"/>
</dbReference>
<accession>A0A9Q2FLH2</accession>